<evidence type="ECO:0000313" key="2">
    <source>
        <dbReference type="EMBL" id="EEE16963.1"/>
    </source>
</evidence>
<protein>
    <submittedName>
        <fullName evidence="2">Uncharacterized protein</fullName>
    </submittedName>
</protein>
<comment type="caution">
    <text evidence="2">The sequence shown here is derived from an EMBL/GenBank/DDBJ whole genome shotgun (WGS) entry which is preliminary data.</text>
</comment>
<evidence type="ECO:0000256" key="1">
    <source>
        <dbReference type="SAM" id="Phobius"/>
    </source>
</evidence>
<dbReference type="Proteomes" id="UP000004070">
    <property type="component" value="Unassembled WGS sequence"/>
</dbReference>
<organism evidence="2 3">
    <name type="scientific">Lancefieldella rimae (strain ATCC 49626 / DSM 7090 / CCUG 31168 / NBRC 15546 / VPI D140H-11A)</name>
    <name type="common">Atopobium rimae</name>
    <dbReference type="NCBI Taxonomy" id="553184"/>
    <lineage>
        <taxon>Bacteria</taxon>
        <taxon>Bacillati</taxon>
        <taxon>Actinomycetota</taxon>
        <taxon>Coriobacteriia</taxon>
        <taxon>Coriobacteriales</taxon>
        <taxon>Atopobiaceae</taxon>
        <taxon>Lancefieldella</taxon>
    </lineage>
</organism>
<dbReference type="AlphaFoldDB" id="B9CMU2"/>
<accession>B9CMU2</accession>
<keyword evidence="1" id="KW-0472">Membrane</keyword>
<proteinExistence type="predicted"/>
<keyword evidence="1" id="KW-1133">Transmembrane helix</keyword>
<evidence type="ECO:0000313" key="3">
    <source>
        <dbReference type="Proteomes" id="UP000004070"/>
    </source>
</evidence>
<keyword evidence="1" id="KW-0812">Transmembrane</keyword>
<gene>
    <name evidence="2" type="ORF">ATORI0001_0901</name>
</gene>
<sequence>MIGDKSGQSTLEYAVVLFAFLAMVVTLTALWQAVHSGLFIESATRAASHALSPEFSKTLKDVLLY</sequence>
<reference evidence="2 3" key="1">
    <citation type="submission" date="2009-01" db="EMBL/GenBank/DDBJ databases">
        <authorList>
            <person name="Madupu R."/>
            <person name="Sebastian Y."/>
            <person name="Durkin A.S."/>
            <person name="Torralba M."/>
            <person name="Methe B."/>
            <person name="Sutton G.G."/>
            <person name="Strausberg R.L."/>
            <person name="Nelson K.E."/>
        </authorList>
    </citation>
    <scope>NUCLEOTIDE SEQUENCE [LARGE SCALE GENOMIC DNA]</scope>
    <source>
        <strain evidence="2 3">ATCC 49626</strain>
    </source>
</reference>
<feature type="transmembrane region" description="Helical" evidence="1">
    <location>
        <begin position="12"/>
        <end position="34"/>
    </location>
</feature>
<dbReference type="EMBL" id="ACFE01000003">
    <property type="protein sequence ID" value="EEE16963.1"/>
    <property type="molecule type" value="Genomic_DNA"/>
</dbReference>
<name>B9CMU2_LANR4</name>
<dbReference type="STRING" id="1383.IV60_GL001310"/>